<keyword evidence="9" id="KW-1185">Reference proteome</keyword>
<reference evidence="8 9" key="1">
    <citation type="submission" date="2020-04" db="EMBL/GenBank/DDBJ databases">
        <title>Paraburkholderia sp. G-4-1-8 isolated from soil.</title>
        <authorList>
            <person name="Dahal R.H."/>
        </authorList>
    </citation>
    <scope>NUCLEOTIDE SEQUENCE [LARGE SCALE GENOMIC DNA]</scope>
    <source>
        <strain evidence="8 9">G-4-1-8</strain>
    </source>
</reference>
<keyword evidence="3" id="KW-1003">Cell membrane</keyword>
<dbReference type="PANTHER" id="PTHR30509:SF9">
    <property type="entry name" value="MULTIDRUG RESISTANCE PROTEIN MDTO"/>
    <property type="match status" value="1"/>
</dbReference>
<feature type="transmembrane region" description="Helical" evidence="7">
    <location>
        <begin position="482"/>
        <end position="506"/>
    </location>
</feature>
<evidence type="ECO:0000256" key="6">
    <source>
        <dbReference type="ARBA" id="ARBA00023136"/>
    </source>
</evidence>
<dbReference type="GO" id="GO:0005886">
    <property type="term" value="C:plasma membrane"/>
    <property type="evidence" value="ECO:0007669"/>
    <property type="project" value="UniProtKB-SubCell"/>
</dbReference>
<keyword evidence="6 7" id="KW-0472">Membrane</keyword>
<protein>
    <submittedName>
        <fullName evidence="8">FUSC family protein</fullName>
    </submittedName>
</protein>
<dbReference type="EMBL" id="JABBFZ010000021">
    <property type="protein sequence ID" value="NML34373.1"/>
    <property type="molecule type" value="Genomic_DNA"/>
</dbReference>
<dbReference type="AlphaFoldDB" id="A0A7Y0A0Q4"/>
<evidence type="ECO:0000256" key="1">
    <source>
        <dbReference type="ARBA" id="ARBA00004651"/>
    </source>
</evidence>
<feature type="transmembrane region" description="Helical" evidence="7">
    <location>
        <begin position="56"/>
        <end position="75"/>
    </location>
</feature>
<proteinExistence type="predicted"/>
<evidence type="ECO:0000256" key="5">
    <source>
        <dbReference type="ARBA" id="ARBA00022989"/>
    </source>
</evidence>
<dbReference type="RefSeq" id="WP_169500563.1">
    <property type="nucleotide sequence ID" value="NZ_JABBFZ010000021.1"/>
</dbReference>
<dbReference type="PANTHER" id="PTHR30509">
    <property type="entry name" value="P-HYDROXYBENZOIC ACID EFFLUX PUMP SUBUNIT-RELATED"/>
    <property type="match status" value="1"/>
</dbReference>
<dbReference type="InterPro" id="IPR006726">
    <property type="entry name" value="PHBA_efflux_AaeB/fusaric-R"/>
</dbReference>
<evidence type="ECO:0000256" key="4">
    <source>
        <dbReference type="ARBA" id="ARBA00022692"/>
    </source>
</evidence>
<evidence type="ECO:0000256" key="3">
    <source>
        <dbReference type="ARBA" id="ARBA00022475"/>
    </source>
</evidence>
<comment type="caution">
    <text evidence="8">The sequence shown here is derived from an EMBL/GenBank/DDBJ whole genome shotgun (WGS) entry which is preliminary data.</text>
</comment>
<organism evidence="8 9">
    <name type="scientific">Paraburkholderia antibiotica</name>
    <dbReference type="NCBI Taxonomy" id="2728839"/>
    <lineage>
        <taxon>Bacteria</taxon>
        <taxon>Pseudomonadati</taxon>
        <taxon>Pseudomonadota</taxon>
        <taxon>Betaproteobacteria</taxon>
        <taxon>Burkholderiales</taxon>
        <taxon>Burkholderiaceae</taxon>
        <taxon>Paraburkholderia</taxon>
    </lineage>
</organism>
<feature type="transmembrane region" description="Helical" evidence="7">
    <location>
        <begin position="437"/>
        <end position="461"/>
    </location>
</feature>
<feature type="transmembrane region" description="Helical" evidence="7">
    <location>
        <begin position="82"/>
        <end position="101"/>
    </location>
</feature>
<keyword evidence="5 7" id="KW-1133">Transmembrane helix</keyword>
<feature type="transmembrane region" description="Helical" evidence="7">
    <location>
        <begin position="144"/>
        <end position="165"/>
    </location>
</feature>
<gene>
    <name evidence="8" type="ORF">HHL14_26520</name>
</gene>
<evidence type="ECO:0000313" key="8">
    <source>
        <dbReference type="EMBL" id="NML34373.1"/>
    </source>
</evidence>
<dbReference type="Proteomes" id="UP000583127">
    <property type="component" value="Unassembled WGS sequence"/>
</dbReference>
<feature type="transmembrane region" description="Helical" evidence="7">
    <location>
        <begin position="409"/>
        <end position="431"/>
    </location>
</feature>
<sequence length="663" mass="71780">MRWPTRQDWSFALVTFAAATLALYIAFAADLQRPYWAAGTVYIVSQRNAGALNAKALWRLIGTLCGAAFAVAAVPNLVDSPPLLIVALAGWAGVCLAGSLLDGSLRGYAFMLAGYTAAIIGFPSVDTPMAIFDTAIARVEEISLGIVCCHVLHAIFLVKNVGPALREQMDGWLTDLAALASASLTSYVRVSHAERRRLAMRVGAIDQLFDQARYERDDPQILRTMYALRRQVRRTGLMMTSSVSRLANLRQYEPEVFEQIAPLVDDIRAWLSASIPSVQRQQYPDPRPLLDKLDAAAAVPVNGSWGSLVRAGLLIRLREFVTLWCDCIDIAQGTRVVQESPPVWSRPRGHVDPLLVVLSCLAVAISLIGVCTFWRVTAWPAGSTAAIMAVVAGSIFAHMDDPAPAINSFLLGNALAVTVAGVFLFGVFPGIDGFPALIASLGVFLIPAAAVVSNPFFTPWLTPALLNALPTMSLQETYSADFATFLNNGISTVIGITFTLIVTLIMRSMNAPQRIARLIRADRRDMGNIASGKSVIQYDDLLDKMLDRFEAVAIRLGDELSSDLKGLEFGNLRASLNMLQLHRGMNRFGAATRSVIGRTLLAIASYAKGDLTPEEAVNALDEAVWSFPAFSSPEVREAAIDLVGIRLALFPDVAPPGNRRVVN</sequence>
<keyword evidence="4 7" id="KW-0812">Transmembrane</keyword>
<evidence type="ECO:0000256" key="7">
    <source>
        <dbReference type="SAM" id="Phobius"/>
    </source>
</evidence>
<name>A0A7Y0A0Q4_9BURK</name>
<keyword evidence="2" id="KW-0813">Transport</keyword>
<dbReference type="Pfam" id="PF04632">
    <property type="entry name" value="FUSC"/>
    <property type="match status" value="1"/>
</dbReference>
<evidence type="ECO:0000256" key="2">
    <source>
        <dbReference type="ARBA" id="ARBA00022448"/>
    </source>
</evidence>
<feature type="transmembrane region" description="Helical" evidence="7">
    <location>
        <begin position="354"/>
        <end position="375"/>
    </location>
</feature>
<feature type="transmembrane region" description="Helical" evidence="7">
    <location>
        <begin position="107"/>
        <end position="132"/>
    </location>
</feature>
<dbReference type="GO" id="GO:0022857">
    <property type="term" value="F:transmembrane transporter activity"/>
    <property type="evidence" value="ECO:0007669"/>
    <property type="project" value="InterPro"/>
</dbReference>
<evidence type="ECO:0000313" key="9">
    <source>
        <dbReference type="Proteomes" id="UP000583127"/>
    </source>
</evidence>
<accession>A0A7Y0A0Q4</accession>
<comment type="subcellular location">
    <subcellularLocation>
        <location evidence="1">Cell membrane</location>
        <topology evidence="1">Multi-pass membrane protein</topology>
    </subcellularLocation>
</comment>